<proteinExistence type="predicted"/>
<reference evidence="3" key="1">
    <citation type="submission" date="2016-04" db="EMBL/GenBank/DDBJ databases">
        <title>Cephalotus genome sequencing.</title>
        <authorList>
            <person name="Fukushima K."/>
            <person name="Hasebe M."/>
            <person name="Fang X."/>
        </authorList>
    </citation>
    <scope>NUCLEOTIDE SEQUENCE [LARGE SCALE GENOMIC DNA]</scope>
    <source>
        <strain evidence="3">cv. St1</strain>
    </source>
</reference>
<gene>
    <name evidence="2" type="ORF">CFOL_v3_06519</name>
</gene>
<keyword evidence="3" id="KW-1185">Reference proteome</keyword>
<dbReference type="Proteomes" id="UP000187406">
    <property type="component" value="Unassembled WGS sequence"/>
</dbReference>
<keyword evidence="1" id="KW-1133">Transmembrane helix</keyword>
<evidence type="ECO:0000313" key="2">
    <source>
        <dbReference type="EMBL" id="GAV62997.1"/>
    </source>
</evidence>
<keyword evidence="1" id="KW-0472">Membrane</keyword>
<name>A0A1Q3B4R3_CEPFO</name>
<accession>A0A1Q3B4R3</accession>
<sequence>MEHSNAGVSLTIVIKETTYLKHLQHYSCQTRRMLRGFPIPKPMVILLIVKFDNIGVVIKDWRTKKKLASGTKHLMKSLSKERIKNMVIQILLQILLIVIGTLVKTYGTKE</sequence>
<dbReference type="AlphaFoldDB" id="A0A1Q3B4R3"/>
<dbReference type="EMBL" id="BDDD01000287">
    <property type="protein sequence ID" value="GAV62997.1"/>
    <property type="molecule type" value="Genomic_DNA"/>
</dbReference>
<dbReference type="InParanoid" id="A0A1Q3B4R3"/>
<keyword evidence="1" id="KW-0812">Transmembrane</keyword>
<feature type="transmembrane region" description="Helical" evidence="1">
    <location>
        <begin position="83"/>
        <end position="103"/>
    </location>
</feature>
<protein>
    <submittedName>
        <fullName evidence="2">Uncharacterized protein</fullName>
    </submittedName>
</protein>
<evidence type="ECO:0000256" key="1">
    <source>
        <dbReference type="SAM" id="Phobius"/>
    </source>
</evidence>
<organism evidence="2 3">
    <name type="scientific">Cephalotus follicularis</name>
    <name type="common">Albany pitcher plant</name>
    <dbReference type="NCBI Taxonomy" id="3775"/>
    <lineage>
        <taxon>Eukaryota</taxon>
        <taxon>Viridiplantae</taxon>
        <taxon>Streptophyta</taxon>
        <taxon>Embryophyta</taxon>
        <taxon>Tracheophyta</taxon>
        <taxon>Spermatophyta</taxon>
        <taxon>Magnoliopsida</taxon>
        <taxon>eudicotyledons</taxon>
        <taxon>Gunneridae</taxon>
        <taxon>Pentapetalae</taxon>
        <taxon>rosids</taxon>
        <taxon>fabids</taxon>
        <taxon>Oxalidales</taxon>
        <taxon>Cephalotaceae</taxon>
        <taxon>Cephalotus</taxon>
    </lineage>
</organism>
<comment type="caution">
    <text evidence="2">The sequence shown here is derived from an EMBL/GenBank/DDBJ whole genome shotgun (WGS) entry which is preliminary data.</text>
</comment>
<evidence type="ECO:0000313" key="3">
    <source>
        <dbReference type="Proteomes" id="UP000187406"/>
    </source>
</evidence>